<comment type="similarity">
    <text evidence="1">Belongs to the prokaryotic/mitochondrial release factor family.</text>
</comment>
<name>A0ABY1HEB5_9GAMM</name>
<organism evidence="4 5">
    <name type="scientific">Moritella viscosa</name>
    <dbReference type="NCBI Taxonomy" id="80854"/>
    <lineage>
        <taxon>Bacteria</taxon>
        <taxon>Pseudomonadati</taxon>
        <taxon>Pseudomonadota</taxon>
        <taxon>Gammaproteobacteria</taxon>
        <taxon>Alteromonadales</taxon>
        <taxon>Moritellaceae</taxon>
        <taxon>Moritella</taxon>
    </lineage>
</organism>
<dbReference type="Gene3D" id="3.30.160.20">
    <property type="match status" value="1"/>
</dbReference>
<dbReference type="RefSeq" id="WP_075471839.1">
    <property type="nucleotide sequence ID" value="NZ_CAWQZC010000113.1"/>
</dbReference>
<dbReference type="InterPro" id="IPR000352">
    <property type="entry name" value="Pep_chain_release_fac_I"/>
</dbReference>
<dbReference type="PROSITE" id="PS00745">
    <property type="entry name" value="RF_PROK_I"/>
    <property type="match status" value="1"/>
</dbReference>
<evidence type="ECO:0000313" key="5">
    <source>
        <dbReference type="Proteomes" id="UP000182660"/>
    </source>
</evidence>
<dbReference type="GeneID" id="61295585"/>
<reference evidence="4 5" key="1">
    <citation type="submission" date="2016-11" db="EMBL/GenBank/DDBJ databases">
        <authorList>
            <person name="Klemetsen T."/>
        </authorList>
    </citation>
    <scope>NUCLEOTIDE SEQUENCE [LARGE SCALE GENOMIC DNA]</scope>
    <source>
        <strain evidence="4">MT 2528</strain>
    </source>
</reference>
<evidence type="ECO:0000259" key="3">
    <source>
        <dbReference type="PROSITE" id="PS00745"/>
    </source>
</evidence>
<comment type="caution">
    <text evidence="4">The sequence shown here is derived from an EMBL/GenBank/DDBJ whole genome shotgun (WGS) entry which is preliminary data.</text>
</comment>
<dbReference type="InterPro" id="IPR045853">
    <property type="entry name" value="Pep_chain_release_fac_I_sf"/>
</dbReference>
<dbReference type="PANTHER" id="PTHR47814:SF1">
    <property type="entry name" value="PEPTIDYL-TRNA HYDROLASE ARFB"/>
    <property type="match status" value="1"/>
</dbReference>
<evidence type="ECO:0000256" key="1">
    <source>
        <dbReference type="ARBA" id="ARBA00010835"/>
    </source>
</evidence>
<dbReference type="EMBL" id="FPLJ01000041">
    <property type="protein sequence ID" value="SGY89207.1"/>
    <property type="molecule type" value="Genomic_DNA"/>
</dbReference>
<evidence type="ECO:0000313" key="4">
    <source>
        <dbReference type="EMBL" id="SGY89207.1"/>
    </source>
</evidence>
<evidence type="ECO:0000256" key="2">
    <source>
        <dbReference type="SAM" id="MobiDB-lite"/>
    </source>
</evidence>
<dbReference type="Proteomes" id="UP000182660">
    <property type="component" value="Unassembled WGS sequence"/>
</dbReference>
<feature type="domain" description="Prokaryotic-type class I peptide chain release factors" evidence="3">
    <location>
        <begin position="21"/>
        <end position="37"/>
    </location>
</feature>
<accession>A0ABY1HEB5</accession>
<dbReference type="Pfam" id="PF00472">
    <property type="entry name" value="RF-1"/>
    <property type="match status" value="1"/>
</dbReference>
<dbReference type="NCBIfam" id="NF006718">
    <property type="entry name" value="PRK09256.1"/>
    <property type="match status" value="1"/>
</dbReference>
<gene>
    <name evidence="4" type="ORF">MT2528_1678</name>
</gene>
<keyword evidence="5" id="KW-1185">Reference proteome</keyword>
<sequence>MVFISSNVSIPDSEIDIQAIRAQGTGGQNVNKVSTAIHLRFDIKASSLPEFYKERLLALSDHRITKDGVIIIKSQESRSQDYNKQVAFERLVELIKQATVIQKARRATKPSRNAKKKRMDTKTQRGKTKNMRGKVSF</sequence>
<dbReference type="PANTHER" id="PTHR47814">
    <property type="entry name" value="PEPTIDYL-TRNA HYDROLASE ARFB"/>
    <property type="match status" value="1"/>
</dbReference>
<dbReference type="SUPFAM" id="SSF75620">
    <property type="entry name" value="Release factor"/>
    <property type="match status" value="1"/>
</dbReference>
<proteinExistence type="inferred from homology"/>
<protein>
    <recommendedName>
        <fullName evidence="3">Prokaryotic-type class I peptide chain release factors domain-containing protein</fullName>
    </recommendedName>
</protein>
<feature type="region of interest" description="Disordered" evidence="2">
    <location>
        <begin position="103"/>
        <end position="137"/>
    </location>
</feature>